<evidence type="ECO:0000256" key="1">
    <source>
        <dbReference type="SAM" id="SignalP"/>
    </source>
</evidence>
<keyword evidence="3" id="KW-1185">Reference proteome</keyword>
<dbReference type="AlphaFoldDB" id="A0A9W9CZB0"/>
<dbReference type="Proteomes" id="UP001140453">
    <property type="component" value="Unassembled WGS sequence"/>
</dbReference>
<gene>
    <name evidence="2" type="ORF">N0V93_002690</name>
</gene>
<dbReference type="EMBL" id="JAPEVB010000002">
    <property type="protein sequence ID" value="KAJ4393478.1"/>
    <property type="molecule type" value="Genomic_DNA"/>
</dbReference>
<keyword evidence="1" id="KW-0732">Signal</keyword>
<feature type="chain" id="PRO_5040747040" evidence="1">
    <location>
        <begin position="19"/>
        <end position="181"/>
    </location>
</feature>
<feature type="signal peptide" evidence="1">
    <location>
        <begin position="1"/>
        <end position="18"/>
    </location>
</feature>
<comment type="caution">
    <text evidence="2">The sequence shown here is derived from an EMBL/GenBank/DDBJ whole genome shotgun (WGS) entry which is preliminary data.</text>
</comment>
<sequence length="181" mass="19234">MFLNTLTLVLSLAGAVTPLPTHKRATGDIDLYAYGTGISGLELWGGSDGKAYIATSDIGQANSSLLQLIWASPSADSSWQVTQGRNGTTTTLTDFYIVTTSDAFEDCGFQGSNETAPSGASMTGFMKYGSQIIWSSGDDYVSQFWAQETETDGLYKLKWNSAGVDRADSVPVTIKTAAPES</sequence>
<organism evidence="2 3">
    <name type="scientific">Gnomoniopsis smithogilvyi</name>
    <dbReference type="NCBI Taxonomy" id="1191159"/>
    <lineage>
        <taxon>Eukaryota</taxon>
        <taxon>Fungi</taxon>
        <taxon>Dikarya</taxon>
        <taxon>Ascomycota</taxon>
        <taxon>Pezizomycotina</taxon>
        <taxon>Sordariomycetes</taxon>
        <taxon>Sordariomycetidae</taxon>
        <taxon>Diaporthales</taxon>
        <taxon>Gnomoniaceae</taxon>
        <taxon>Gnomoniopsis</taxon>
    </lineage>
</organism>
<name>A0A9W9CZB0_9PEZI</name>
<evidence type="ECO:0000313" key="2">
    <source>
        <dbReference type="EMBL" id="KAJ4393478.1"/>
    </source>
</evidence>
<reference evidence="2" key="1">
    <citation type="submission" date="2022-10" db="EMBL/GenBank/DDBJ databases">
        <title>Tapping the CABI collections for fungal endophytes: first genome assemblies for Collariella, Neodidymelliopsis, Ascochyta clinopodiicola, Didymella pomorum, Didymosphaeria variabile, Neocosmospora piperis and Neocucurbitaria cava.</title>
        <authorList>
            <person name="Hill R."/>
        </authorList>
    </citation>
    <scope>NUCLEOTIDE SEQUENCE</scope>
    <source>
        <strain evidence="2">IMI 355082</strain>
    </source>
</reference>
<protein>
    <submittedName>
        <fullName evidence="2">Uncharacterized protein</fullName>
    </submittedName>
</protein>
<accession>A0A9W9CZB0</accession>
<evidence type="ECO:0000313" key="3">
    <source>
        <dbReference type="Proteomes" id="UP001140453"/>
    </source>
</evidence>
<dbReference type="OrthoDB" id="5230873at2759"/>
<proteinExistence type="predicted"/>